<dbReference type="PRINTS" id="PR00127">
    <property type="entry name" value="CLPPROTEASEP"/>
</dbReference>
<gene>
    <name evidence="8" type="ORF">QE375_001599</name>
</gene>
<dbReference type="Pfam" id="PF00574">
    <property type="entry name" value="CLP_protease"/>
    <property type="match status" value="1"/>
</dbReference>
<dbReference type="EMBL" id="JAVIZQ010000001">
    <property type="protein sequence ID" value="MDR6142045.1"/>
    <property type="molecule type" value="Genomic_DNA"/>
</dbReference>
<evidence type="ECO:0000256" key="1">
    <source>
        <dbReference type="ARBA" id="ARBA00007039"/>
    </source>
</evidence>
<evidence type="ECO:0000256" key="5">
    <source>
        <dbReference type="ARBA" id="ARBA00022825"/>
    </source>
</evidence>
<dbReference type="InterPro" id="IPR001907">
    <property type="entry name" value="ClpP"/>
</dbReference>
<evidence type="ECO:0000256" key="7">
    <source>
        <dbReference type="SAM" id="MobiDB-lite"/>
    </source>
</evidence>
<protein>
    <recommendedName>
        <fullName evidence="6">ATP-dependent Clp protease proteolytic subunit</fullName>
    </recommendedName>
</protein>
<evidence type="ECO:0000313" key="8">
    <source>
        <dbReference type="EMBL" id="MDR6142045.1"/>
    </source>
</evidence>
<dbReference type="RefSeq" id="WP_309689707.1">
    <property type="nucleotide sequence ID" value="NZ_JAVIZQ010000001.1"/>
</dbReference>
<evidence type="ECO:0000256" key="4">
    <source>
        <dbReference type="ARBA" id="ARBA00022801"/>
    </source>
</evidence>
<dbReference type="Gene3D" id="3.90.226.10">
    <property type="entry name" value="2-enoyl-CoA Hydratase, Chain A, domain 1"/>
    <property type="match status" value="1"/>
</dbReference>
<feature type="region of interest" description="Disordered" evidence="7">
    <location>
        <begin position="277"/>
        <end position="306"/>
    </location>
</feature>
<organism evidence="8 9">
    <name type="scientific">Microbacterium foliorum</name>
    <dbReference type="NCBI Taxonomy" id="104336"/>
    <lineage>
        <taxon>Bacteria</taxon>
        <taxon>Bacillati</taxon>
        <taxon>Actinomycetota</taxon>
        <taxon>Actinomycetes</taxon>
        <taxon>Micrococcales</taxon>
        <taxon>Microbacteriaceae</taxon>
        <taxon>Microbacterium</taxon>
    </lineage>
</organism>
<sequence>MNPFRTPRSGPRTPVLASIPQGVDVGNGTVTLRLYDPIDSYGGDWGVSAKEFAAAVDALPDGTTEILLLINSPGGEVWDGLAILNTLRKHPARVVAVVEGIAASAASFIAAGCDEMVMARNSEVYIHNAWGYASGDAEDMRAAAEDLDRLDMNLATIYAEKSGKTVDYWLAEMPRDRFMTAEEAVESGLADRIEGDGDAPAARARFDLSAFARTRGDRTPRAALPELPRSTEPGDPNTKEALTMSDTIKAGLVQRLGVRAEATDDEILAAVDEALDERAEPTDPATPAAPEVEAQPDPADPATPAAAPDGAVIVEAGALAELQRQAALGATAHASMQTQRHEGIVQNAINEGRIAPASRAHFLNLLGKDEAGTVKALATFPKGTIPVAELGHSESDTINDNQRLTAKAGWGAPKKGA</sequence>
<dbReference type="Pfam" id="PF10123">
    <property type="entry name" value="Mu-like_Pro"/>
    <property type="match status" value="1"/>
</dbReference>
<feature type="region of interest" description="Disordered" evidence="7">
    <location>
        <begin position="217"/>
        <end position="241"/>
    </location>
</feature>
<evidence type="ECO:0000313" key="9">
    <source>
        <dbReference type="Proteomes" id="UP001249291"/>
    </source>
</evidence>
<dbReference type="PANTHER" id="PTHR10381">
    <property type="entry name" value="ATP-DEPENDENT CLP PROTEASE PROTEOLYTIC SUBUNIT"/>
    <property type="match status" value="1"/>
</dbReference>
<feature type="compositionally biased region" description="Low complexity" evidence="7">
    <location>
        <begin position="282"/>
        <end position="306"/>
    </location>
</feature>
<proteinExistence type="inferred from homology"/>
<dbReference type="SUPFAM" id="SSF52096">
    <property type="entry name" value="ClpP/crotonase"/>
    <property type="match status" value="1"/>
</dbReference>
<keyword evidence="3" id="KW-0645">Protease</keyword>
<dbReference type="InterPro" id="IPR029045">
    <property type="entry name" value="ClpP/crotonase-like_dom_sf"/>
</dbReference>
<keyword evidence="2" id="KW-0963">Cytoplasm</keyword>
<dbReference type="Proteomes" id="UP001249291">
    <property type="component" value="Unassembled WGS sequence"/>
</dbReference>
<keyword evidence="9" id="KW-1185">Reference proteome</keyword>
<comment type="similarity">
    <text evidence="1 6">Belongs to the peptidase S14 family.</text>
</comment>
<accession>A0ABU1HPS0</accession>
<comment type="caution">
    <text evidence="8">The sequence shown here is derived from an EMBL/GenBank/DDBJ whole genome shotgun (WGS) entry which is preliminary data.</text>
</comment>
<keyword evidence="5" id="KW-0720">Serine protease</keyword>
<dbReference type="CDD" id="cd07016">
    <property type="entry name" value="S14_ClpP_1"/>
    <property type="match status" value="1"/>
</dbReference>
<evidence type="ECO:0000256" key="2">
    <source>
        <dbReference type="ARBA" id="ARBA00022490"/>
    </source>
</evidence>
<evidence type="ECO:0000256" key="3">
    <source>
        <dbReference type="ARBA" id="ARBA00022670"/>
    </source>
</evidence>
<dbReference type="InterPro" id="IPR012106">
    <property type="entry name" value="Phage_Mu_Gp1"/>
</dbReference>
<keyword evidence="4" id="KW-0378">Hydrolase</keyword>
<reference evidence="8 9" key="1">
    <citation type="submission" date="2023-08" db="EMBL/GenBank/DDBJ databases">
        <title>Functional and genomic diversity of the sorghum phyllosphere microbiome.</title>
        <authorList>
            <person name="Shade A."/>
        </authorList>
    </citation>
    <scope>NUCLEOTIDE SEQUENCE [LARGE SCALE GENOMIC DNA]</scope>
    <source>
        <strain evidence="8 9">SORGH_AS_0445</strain>
    </source>
</reference>
<dbReference type="InterPro" id="IPR023562">
    <property type="entry name" value="ClpP/TepA"/>
</dbReference>
<name>A0ABU1HPS0_9MICO</name>
<dbReference type="PANTHER" id="PTHR10381:SF70">
    <property type="entry name" value="ATP-DEPENDENT CLP PROTEASE PROTEOLYTIC SUBUNIT"/>
    <property type="match status" value="1"/>
</dbReference>
<dbReference type="NCBIfam" id="NF045542">
    <property type="entry name" value="Clp_rel_HeadMat"/>
    <property type="match status" value="1"/>
</dbReference>
<evidence type="ECO:0000256" key="6">
    <source>
        <dbReference type="RuleBase" id="RU003567"/>
    </source>
</evidence>